<dbReference type="Gene3D" id="3.30.565.10">
    <property type="entry name" value="Histidine kinase-like ATPase, C-terminal domain"/>
    <property type="match status" value="1"/>
</dbReference>
<evidence type="ECO:0000259" key="9">
    <source>
        <dbReference type="PROSITE" id="PS50109"/>
    </source>
</evidence>
<keyword evidence="5" id="KW-0418">Kinase</keyword>
<dbReference type="InterPro" id="IPR036097">
    <property type="entry name" value="HisK_dim/P_sf"/>
</dbReference>
<keyword evidence="4" id="KW-0808">Transferase</keyword>
<evidence type="ECO:0000256" key="8">
    <source>
        <dbReference type="SAM" id="Phobius"/>
    </source>
</evidence>
<keyword evidence="7 8" id="KW-0472">Membrane</keyword>
<keyword evidence="11" id="KW-1185">Reference proteome</keyword>
<dbReference type="FunFam" id="3.30.565.10:FF:000006">
    <property type="entry name" value="Sensor histidine kinase WalK"/>
    <property type="match status" value="1"/>
</dbReference>
<feature type="transmembrane region" description="Helical" evidence="8">
    <location>
        <begin position="7"/>
        <end position="26"/>
    </location>
</feature>
<dbReference type="InterPro" id="IPR005467">
    <property type="entry name" value="His_kinase_dom"/>
</dbReference>
<dbReference type="SMART" id="SM00388">
    <property type="entry name" value="HisKA"/>
    <property type="match status" value="1"/>
</dbReference>
<keyword evidence="3" id="KW-0597">Phosphoprotein</keyword>
<evidence type="ECO:0000313" key="10">
    <source>
        <dbReference type="EMBL" id="GAN12880.1"/>
    </source>
</evidence>
<dbReference type="Pfam" id="PF13188">
    <property type="entry name" value="PAS_8"/>
    <property type="match status" value="1"/>
</dbReference>
<evidence type="ECO:0000256" key="7">
    <source>
        <dbReference type="ARBA" id="ARBA00023136"/>
    </source>
</evidence>
<dbReference type="PANTHER" id="PTHR45453">
    <property type="entry name" value="PHOSPHATE REGULON SENSOR PROTEIN PHOR"/>
    <property type="match status" value="1"/>
</dbReference>
<evidence type="ECO:0000256" key="2">
    <source>
        <dbReference type="ARBA" id="ARBA00012438"/>
    </source>
</evidence>
<dbReference type="GO" id="GO:0004721">
    <property type="term" value="F:phosphoprotein phosphatase activity"/>
    <property type="evidence" value="ECO:0007669"/>
    <property type="project" value="TreeGrafter"/>
</dbReference>
<reference evidence="10 11" key="1">
    <citation type="submission" date="2014-08" db="EMBL/GenBank/DDBJ databases">
        <title>Whole genome shotgun sequence of Sphingomonas paucimobilis NBRC 13935.</title>
        <authorList>
            <person name="Hosoyama A."/>
            <person name="Hashimoto M."/>
            <person name="Hosoyama Y."/>
            <person name="Noguchi M."/>
            <person name="Uohara A."/>
            <person name="Ohji S."/>
            <person name="Katano-Makiyama Y."/>
            <person name="Ichikawa N."/>
            <person name="Kimura A."/>
            <person name="Yamazoe A."/>
            <person name="Fujita N."/>
        </authorList>
    </citation>
    <scope>NUCLEOTIDE SEQUENCE [LARGE SCALE GENOMIC DNA]</scope>
    <source>
        <strain evidence="10 11">NBRC 13935</strain>
    </source>
</reference>
<dbReference type="CDD" id="cd00082">
    <property type="entry name" value="HisKA"/>
    <property type="match status" value="1"/>
</dbReference>
<dbReference type="PROSITE" id="PS50109">
    <property type="entry name" value="HIS_KIN"/>
    <property type="match status" value="1"/>
</dbReference>
<dbReference type="InterPro" id="IPR000014">
    <property type="entry name" value="PAS"/>
</dbReference>
<dbReference type="GO" id="GO:0005886">
    <property type="term" value="C:plasma membrane"/>
    <property type="evidence" value="ECO:0007669"/>
    <property type="project" value="TreeGrafter"/>
</dbReference>
<protein>
    <recommendedName>
        <fullName evidence="2">histidine kinase</fullName>
        <ecNumber evidence="2">2.7.13.3</ecNumber>
    </recommendedName>
</protein>
<dbReference type="InterPro" id="IPR003661">
    <property type="entry name" value="HisK_dim/P_dom"/>
</dbReference>
<evidence type="ECO:0000256" key="3">
    <source>
        <dbReference type="ARBA" id="ARBA00022553"/>
    </source>
</evidence>
<sequence>MGFGIRTLWAIIVAVVAAVVVVLLAGPGPAIITLVGGIAAALVASEGEQAGEDDEDSGEEQGTTLSPLLAEALDAIIEPVLLIEGGRVILANRAARTLLGAHIVGEDARIAIRHPAAAERLMAPGSVELEQPISLVGLGSLDHRWEMRVADVTNGQRVVHLIDQTGHDAAERMRVDFVANASHELRTPLASILGFIETLGDEAGDDPEIRARFLKVMFDEARRMQRLVEDLISLSRIEADKYRQPAQSMDLADLVNDVWEEFLDSGSPRAEDIACDLAEDLPPIAGDRAQLSQMLHNLIGNAMKYGRVETPIRVSLNRDGEMLRLSVADRGEGIAAGHIPRLTERFYRVDSGRSRSIGGTGLGLAIVKHIVERHRGRLEITSEVGMGTTVTVRLPPLKTNIKVVSEVGVTKEQ</sequence>
<dbReference type="InterPro" id="IPR036890">
    <property type="entry name" value="HATPase_C_sf"/>
</dbReference>
<dbReference type="InterPro" id="IPR003594">
    <property type="entry name" value="HATPase_dom"/>
</dbReference>
<dbReference type="AlphaFoldDB" id="A0A0C9M0P7"/>
<comment type="caution">
    <text evidence="10">The sequence shown here is derived from an EMBL/GenBank/DDBJ whole genome shotgun (WGS) entry which is preliminary data.</text>
</comment>
<dbReference type="SUPFAM" id="SSF47384">
    <property type="entry name" value="Homodimeric domain of signal transducing histidine kinase"/>
    <property type="match status" value="1"/>
</dbReference>
<dbReference type="PANTHER" id="PTHR45453:SF1">
    <property type="entry name" value="PHOSPHATE REGULON SENSOR PROTEIN PHOR"/>
    <property type="match status" value="1"/>
</dbReference>
<comment type="catalytic activity">
    <reaction evidence="1">
        <text>ATP + protein L-histidine = ADP + protein N-phospho-L-histidine.</text>
        <dbReference type="EC" id="2.7.13.3"/>
    </reaction>
</comment>
<keyword evidence="8" id="KW-0812">Transmembrane</keyword>
<keyword evidence="6" id="KW-0902">Two-component regulatory system</keyword>
<dbReference type="GO" id="GO:0016036">
    <property type="term" value="P:cellular response to phosphate starvation"/>
    <property type="evidence" value="ECO:0007669"/>
    <property type="project" value="TreeGrafter"/>
</dbReference>
<evidence type="ECO:0000256" key="6">
    <source>
        <dbReference type="ARBA" id="ARBA00023012"/>
    </source>
</evidence>
<gene>
    <name evidence="10" type="primary">phoR</name>
    <name evidence="10" type="ORF">SP6_14_00360</name>
</gene>
<dbReference type="SMART" id="SM00387">
    <property type="entry name" value="HATPase_c"/>
    <property type="match status" value="1"/>
</dbReference>
<dbReference type="EC" id="2.7.13.3" evidence="2"/>
<dbReference type="Pfam" id="PF00512">
    <property type="entry name" value="HisKA"/>
    <property type="match status" value="1"/>
</dbReference>
<accession>A0A0C9M0P7</accession>
<dbReference type="Gene3D" id="1.10.287.130">
    <property type="match status" value="1"/>
</dbReference>
<dbReference type="InterPro" id="IPR004358">
    <property type="entry name" value="Sig_transdc_His_kin-like_C"/>
</dbReference>
<dbReference type="GeneID" id="78529365"/>
<dbReference type="Proteomes" id="UP000032025">
    <property type="component" value="Unassembled WGS sequence"/>
</dbReference>
<dbReference type="RefSeq" id="WP_007403526.1">
    <property type="nucleotide sequence ID" value="NZ_BBJS01000014.1"/>
</dbReference>
<evidence type="ECO:0000256" key="1">
    <source>
        <dbReference type="ARBA" id="ARBA00000085"/>
    </source>
</evidence>
<dbReference type="Pfam" id="PF02518">
    <property type="entry name" value="HATPase_c"/>
    <property type="match status" value="1"/>
</dbReference>
<dbReference type="GO" id="GO:0000155">
    <property type="term" value="F:phosphorelay sensor kinase activity"/>
    <property type="evidence" value="ECO:0007669"/>
    <property type="project" value="InterPro"/>
</dbReference>
<keyword evidence="8" id="KW-1133">Transmembrane helix</keyword>
<dbReference type="FunFam" id="1.10.287.130:FF:000001">
    <property type="entry name" value="Two-component sensor histidine kinase"/>
    <property type="match status" value="1"/>
</dbReference>
<dbReference type="SUPFAM" id="SSF55874">
    <property type="entry name" value="ATPase domain of HSP90 chaperone/DNA topoisomerase II/histidine kinase"/>
    <property type="match status" value="1"/>
</dbReference>
<evidence type="ECO:0000256" key="5">
    <source>
        <dbReference type="ARBA" id="ARBA00022777"/>
    </source>
</evidence>
<dbReference type="PRINTS" id="PR00344">
    <property type="entry name" value="BCTRLSENSOR"/>
</dbReference>
<dbReference type="InterPro" id="IPR050351">
    <property type="entry name" value="BphY/WalK/GraS-like"/>
</dbReference>
<evidence type="ECO:0000256" key="4">
    <source>
        <dbReference type="ARBA" id="ARBA00022679"/>
    </source>
</evidence>
<feature type="domain" description="Histidine kinase" evidence="9">
    <location>
        <begin position="180"/>
        <end position="398"/>
    </location>
</feature>
<dbReference type="EMBL" id="BBJS01000014">
    <property type="protein sequence ID" value="GAN12880.1"/>
    <property type="molecule type" value="Genomic_DNA"/>
</dbReference>
<name>A0A0C9M0P7_SPHPI</name>
<proteinExistence type="predicted"/>
<organism evidence="10 11">
    <name type="scientific">Sphingomonas paucimobilis NBRC 13935</name>
    <dbReference type="NCBI Taxonomy" id="1219050"/>
    <lineage>
        <taxon>Bacteria</taxon>
        <taxon>Pseudomonadati</taxon>
        <taxon>Pseudomonadota</taxon>
        <taxon>Alphaproteobacteria</taxon>
        <taxon>Sphingomonadales</taxon>
        <taxon>Sphingomonadaceae</taxon>
        <taxon>Sphingomonas</taxon>
    </lineage>
</organism>
<evidence type="ECO:0000313" key="11">
    <source>
        <dbReference type="Proteomes" id="UP000032025"/>
    </source>
</evidence>